<evidence type="ECO:0000256" key="1">
    <source>
        <dbReference type="ARBA" id="ARBA00022729"/>
    </source>
</evidence>
<reference evidence="3" key="1">
    <citation type="submission" date="2022-10" db="EMBL/GenBank/DDBJ databases">
        <title>Chitiniphilus purpureus sp. nov., a novel chitin-degrading bacterium isolated from crawfish pond sediment.</title>
        <authorList>
            <person name="Li K."/>
        </authorList>
    </citation>
    <scope>NUCLEOTIDE SEQUENCE</scope>
    <source>
        <strain evidence="3">CD1</strain>
    </source>
</reference>
<evidence type="ECO:0000313" key="3">
    <source>
        <dbReference type="EMBL" id="UXY17317.1"/>
    </source>
</evidence>
<keyword evidence="1" id="KW-0732">Signal</keyword>
<protein>
    <submittedName>
        <fullName evidence="3">Transporter substrate-binding domain-containing protein</fullName>
    </submittedName>
</protein>
<dbReference type="Gene3D" id="3.40.190.10">
    <property type="entry name" value="Periplasmic binding protein-like II"/>
    <property type="match status" value="2"/>
</dbReference>
<dbReference type="InterPro" id="IPR001638">
    <property type="entry name" value="Solute-binding_3/MltF_N"/>
</dbReference>
<name>A0ABY6DSL1_9NEIS</name>
<keyword evidence="4" id="KW-1185">Reference proteome</keyword>
<evidence type="ECO:0000259" key="2">
    <source>
        <dbReference type="Pfam" id="PF00497"/>
    </source>
</evidence>
<proteinExistence type="predicted"/>
<dbReference type="Proteomes" id="UP001061302">
    <property type="component" value="Chromosome"/>
</dbReference>
<dbReference type="SUPFAM" id="SSF53850">
    <property type="entry name" value="Periplasmic binding protein-like II"/>
    <property type="match status" value="1"/>
</dbReference>
<dbReference type="Pfam" id="PF00497">
    <property type="entry name" value="SBP_bac_3"/>
    <property type="match status" value="1"/>
</dbReference>
<sequence>MIRQGSRISGLADLAGRTVMVQTGTTGDSTAQRQFGKTSPAIRRFERVQFALQAPHRGGVDAVSADNGVVTHWLVRHSGARLALFRDPGFEREHDGIAIRKGNKALLARINRGLAAIKANGSYRRCYVRYFGR</sequence>
<dbReference type="EMBL" id="CP106753">
    <property type="protein sequence ID" value="UXY17317.1"/>
    <property type="molecule type" value="Genomic_DNA"/>
</dbReference>
<accession>A0ABY6DSL1</accession>
<feature type="domain" description="Solute-binding protein family 3/N-terminal" evidence="2">
    <location>
        <begin position="42"/>
        <end position="132"/>
    </location>
</feature>
<gene>
    <name evidence="3" type="ORF">N8I74_12075</name>
</gene>
<organism evidence="3 4">
    <name type="scientific">Chitiniphilus purpureus</name>
    <dbReference type="NCBI Taxonomy" id="2981137"/>
    <lineage>
        <taxon>Bacteria</taxon>
        <taxon>Pseudomonadati</taxon>
        <taxon>Pseudomonadota</taxon>
        <taxon>Betaproteobacteria</taxon>
        <taxon>Neisseriales</taxon>
        <taxon>Chitinibacteraceae</taxon>
        <taxon>Chitiniphilus</taxon>
    </lineage>
</organism>
<dbReference type="PANTHER" id="PTHR35936">
    <property type="entry name" value="MEMBRANE-BOUND LYTIC MUREIN TRANSGLYCOSYLASE F"/>
    <property type="match status" value="1"/>
</dbReference>
<evidence type="ECO:0000313" key="4">
    <source>
        <dbReference type="Proteomes" id="UP001061302"/>
    </source>
</evidence>
<dbReference type="RefSeq" id="WP_263126747.1">
    <property type="nucleotide sequence ID" value="NZ_CP106753.1"/>
</dbReference>
<dbReference type="PANTHER" id="PTHR35936:SF17">
    <property type="entry name" value="ARGININE-BINDING EXTRACELLULAR PROTEIN ARTP"/>
    <property type="match status" value="1"/>
</dbReference>